<organism evidence="1 2">
    <name type="scientific">Planoprotostelium fungivorum</name>
    <dbReference type="NCBI Taxonomy" id="1890364"/>
    <lineage>
        <taxon>Eukaryota</taxon>
        <taxon>Amoebozoa</taxon>
        <taxon>Evosea</taxon>
        <taxon>Variosea</taxon>
        <taxon>Cavosteliida</taxon>
        <taxon>Cavosteliaceae</taxon>
        <taxon>Planoprotostelium</taxon>
    </lineage>
</organism>
<protein>
    <submittedName>
        <fullName evidence="1">Uncharacterized protein</fullName>
    </submittedName>
</protein>
<dbReference type="AlphaFoldDB" id="A0A2P6NCW7"/>
<dbReference type="EMBL" id="MDYQ01000117">
    <property type="protein sequence ID" value="PRP81785.1"/>
    <property type="molecule type" value="Genomic_DNA"/>
</dbReference>
<evidence type="ECO:0000313" key="1">
    <source>
        <dbReference type="EMBL" id="PRP81785.1"/>
    </source>
</evidence>
<dbReference type="Proteomes" id="UP000241769">
    <property type="component" value="Unassembled WGS sequence"/>
</dbReference>
<evidence type="ECO:0000313" key="2">
    <source>
        <dbReference type="Proteomes" id="UP000241769"/>
    </source>
</evidence>
<proteinExistence type="predicted"/>
<gene>
    <name evidence="1" type="ORF">PROFUN_10774</name>
</gene>
<dbReference type="InParanoid" id="A0A2P6NCW7"/>
<keyword evidence="2" id="KW-1185">Reference proteome</keyword>
<name>A0A2P6NCW7_9EUKA</name>
<accession>A0A2P6NCW7</accession>
<reference evidence="1 2" key="1">
    <citation type="journal article" date="2018" name="Genome Biol. Evol.">
        <title>Multiple Roots of Fruiting Body Formation in Amoebozoa.</title>
        <authorList>
            <person name="Hillmann F."/>
            <person name="Forbes G."/>
            <person name="Novohradska S."/>
            <person name="Ferling I."/>
            <person name="Riege K."/>
            <person name="Groth M."/>
            <person name="Westermann M."/>
            <person name="Marz M."/>
            <person name="Spaller T."/>
            <person name="Winckler T."/>
            <person name="Schaap P."/>
            <person name="Glockner G."/>
        </authorList>
    </citation>
    <scope>NUCLEOTIDE SEQUENCE [LARGE SCALE GENOMIC DNA]</scope>
    <source>
        <strain evidence="1 2">Jena</strain>
    </source>
</reference>
<sequence>MNVTENLLVFSQFHNCSNTTINMRSLFAGDYFIDRAFAHFFANNFPDSDEEMEESDTFFIEELSMDYDVVGRTDYIVHLLEDLMEEDEEEEVHEDKRRRPSLSSDIIIHELLGLEADQFLHFPAITKYTVFLIE</sequence>
<comment type="caution">
    <text evidence="1">The sequence shown here is derived from an EMBL/GenBank/DDBJ whole genome shotgun (WGS) entry which is preliminary data.</text>
</comment>